<dbReference type="Pfam" id="PF00395">
    <property type="entry name" value="SLH"/>
    <property type="match status" value="2"/>
</dbReference>
<reference evidence="4 5" key="1">
    <citation type="submission" date="2011-08" db="EMBL/GenBank/DDBJ databases">
        <title>The Genome Sequence of Clostridium orbiscindens 1_3_50AFAA.</title>
        <authorList>
            <consortium name="The Broad Institute Genome Sequencing Platform"/>
            <person name="Earl A."/>
            <person name="Ward D."/>
            <person name="Feldgarden M."/>
            <person name="Gevers D."/>
            <person name="Daigneault M."/>
            <person name="Strauss J."/>
            <person name="Allen-Vercoe E."/>
            <person name="Young S.K."/>
            <person name="Zeng Q."/>
            <person name="Gargeya S."/>
            <person name="Fitzgerald M."/>
            <person name="Haas B."/>
            <person name="Abouelleil A."/>
            <person name="Alvarado L."/>
            <person name="Arachchi H.M."/>
            <person name="Berlin A."/>
            <person name="Brown A."/>
            <person name="Chapman S.B."/>
            <person name="Chen Z."/>
            <person name="Dunbar C."/>
            <person name="Freedman E."/>
            <person name="Gearin G."/>
            <person name="Gellesch M."/>
            <person name="Goldberg J."/>
            <person name="Griggs A."/>
            <person name="Gujja S."/>
            <person name="Heiman D."/>
            <person name="Howarth C."/>
            <person name="Larson L."/>
            <person name="Lui A."/>
            <person name="MacDonald P.J.P."/>
            <person name="Montmayeur A."/>
            <person name="Murphy C."/>
            <person name="Neiman D."/>
            <person name="Pearson M."/>
            <person name="Priest M."/>
            <person name="Roberts A."/>
            <person name="Saif S."/>
            <person name="Shea T."/>
            <person name="Shenoy N."/>
            <person name="Sisk P."/>
            <person name="Stolte C."/>
            <person name="Sykes S."/>
            <person name="Wortman J."/>
            <person name="Nusbaum C."/>
            <person name="Birren B."/>
        </authorList>
    </citation>
    <scope>NUCLEOTIDE SEQUENCE [LARGE SCALE GENOMIC DNA]</scope>
    <source>
        <strain evidence="4 5">1_3_50AFAA</strain>
    </source>
</reference>
<organism evidence="4 5">
    <name type="scientific">Flavonifractor plautii 1_3_50AFAA</name>
    <dbReference type="NCBI Taxonomy" id="742738"/>
    <lineage>
        <taxon>Bacteria</taxon>
        <taxon>Bacillati</taxon>
        <taxon>Bacillota</taxon>
        <taxon>Clostridia</taxon>
        <taxon>Eubacteriales</taxon>
        <taxon>Oscillospiraceae</taxon>
        <taxon>Flavonifractor</taxon>
    </lineage>
</organism>
<proteinExistence type="predicted"/>
<dbReference type="InterPro" id="IPR032774">
    <property type="entry name" value="WG_beta_rep"/>
</dbReference>
<evidence type="ECO:0000313" key="5">
    <source>
        <dbReference type="Proteomes" id="UP000029585"/>
    </source>
</evidence>
<dbReference type="HOGENOM" id="CLU_719062_0_0_9"/>
<dbReference type="Proteomes" id="UP000029585">
    <property type="component" value="Unassembled WGS sequence"/>
</dbReference>
<dbReference type="InterPro" id="IPR001119">
    <property type="entry name" value="SLH_dom"/>
</dbReference>
<dbReference type="PANTHER" id="PTHR37841:SF1">
    <property type="entry name" value="DUF3298 DOMAIN-CONTAINING PROTEIN"/>
    <property type="match status" value="1"/>
</dbReference>
<feature type="domain" description="SLH" evidence="3">
    <location>
        <begin position="320"/>
        <end position="384"/>
    </location>
</feature>
<evidence type="ECO:0000256" key="1">
    <source>
        <dbReference type="ARBA" id="ARBA00022737"/>
    </source>
</evidence>
<protein>
    <recommendedName>
        <fullName evidence="3">SLH domain-containing protein</fullName>
    </recommendedName>
</protein>
<evidence type="ECO:0000256" key="2">
    <source>
        <dbReference type="SAM" id="SignalP"/>
    </source>
</evidence>
<name>A0A096DHS1_FLAPL</name>
<dbReference type="PANTHER" id="PTHR37841">
    <property type="entry name" value="GLR2918 PROTEIN"/>
    <property type="match status" value="1"/>
</dbReference>
<dbReference type="RefSeq" id="WP_021632995.1">
    <property type="nucleotide sequence ID" value="NZ_KN174161.1"/>
</dbReference>
<gene>
    <name evidence="4" type="ORF">HMPREF9460_00459</name>
</gene>
<keyword evidence="5" id="KW-1185">Reference proteome</keyword>
<sequence>MRRGKGKRALAGLLAAALCAGLFFLPASAAPEGATVWGYSEGLAQCELAGKWGYVDAGRNVVIPLQYDSIVSFQLGIAAVNLNGKLGVIRQDGRYLIQPEYDTLLPIDCGLYIAQKGGGWGVVSILPFPDGAGSTTNVLYELSYDQVQVAEQGGTQVLTLTKGSTVTKIPVYDLPGILAAKGVPSAQFPLTRGKLPSFSDVSPRDWFALWVDIAYNVGLTSGVGKNRYAPNQTLTVAEALKLAATIESRYQGDDFHLSTEGGPYWYVPAVDYCLASGMIQKGDFTERDYGRAVTRREAAELFAATSLAKAMPELNSLARVKASVPDIRSSDEGAEAIYSLYAKGILSGVDSRLTFQPEGTFTRAEAAAIVSRMARTEQRLLLWS</sequence>
<feature type="domain" description="SLH" evidence="3">
    <location>
        <begin position="194"/>
        <end position="257"/>
    </location>
</feature>
<dbReference type="EMBL" id="ADLO01000016">
    <property type="protein sequence ID" value="KGF57094.1"/>
    <property type="molecule type" value="Genomic_DNA"/>
</dbReference>
<feature type="chain" id="PRO_5001926355" description="SLH domain-containing protein" evidence="2">
    <location>
        <begin position="30"/>
        <end position="384"/>
    </location>
</feature>
<dbReference type="PROSITE" id="PS51272">
    <property type="entry name" value="SLH"/>
    <property type="match status" value="2"/>
</dbReference>
<accession>A0A096DHS1</accession>
<evidence type="ECO:0000313" key="4">
    <source>
        <dbReference type="EMBL" id="KGF57094.1"/>
    </source>
</evidence>
<evidence type="ECO:0000259" key="3">
    <source>
        <dbReference type="PROSITE" id="PS51272"/>
    </source>
</evidence>
<feature type="signal peptide" evidence="2">
    <location>
        <begin position="1"/>
        <end position="29"/>
    </location>
</feature>
<dbReference type="Pfam" id="PF14903">
    <property type="entry name" value="WG_beta_rep"/>
    <property type="match status" value="2"/>
</dbReference>
<dbReference type="AlphaFoldDB" id="A0A096DHS1"/>
<dbReference type="eggNOG" id="COG0791">
    <property type="taxonomic scope" value="Bacteria"/>
</dbReference>
<dbReference type="eggNOG" id="COG5263">
    <property type="taxonomic scope" value="Bacteria"/>
</dbReference>
<comment type="caution">
    <text evidence="4">The sequence shown here is derived from an EMBL/GenBank/DDBJ whole genome shotgun (WGS) entry which is preliminary data.</text>
</comment>
<keyword evidence="1" id="KW-0677">Repeat</keyword>
<dbReference type="PATRIC" id="fig|742738.3.peg.481"/>
<keyword evidence="2" id="KW-0732">Signal</keyword>